<dbReference type="EMBL" id="CABEEZ010000026">
    <property type="protein sequence ID" value="VTR21774.1"/>
    <property type="molecule type" value="Genomic_DNA"/>
</dbReference>
<organism evidence="1">
    <name type="scientific">Serratia fonticola</name>
    <dbReference type="NCBI Taxonomy" id="47917"/>
    <lineage>
        <taxon>Bacteria</taxon>
        <taxon>Pseudomonadati</taxon>
        <taxon>Pseudomonadota</taxon>
        <taxon>Gammaproteobacteria</taxon>
        <taxon>Enterobacterales</taxon>
        <taxon>Yersiniaceae</taxon>
        <taxon>Serratia</taxon>
    </lineage>
</organism>
<proteinExistence type="predicted"/>
<name>A0A4U9TZ40_SERFO</name>
<reference evidence="1" key="1">
    <citation type="submission" date="2019-05" db="EMBL/GenBank/DDBJ databases">
        <authorList>
            <consortium name="Pathogen Informatics"/>
        </authorList>
    </citation>
    <scope>NUCLEOTIDE SEQUENCE [LARGE SCALE GENOMIC DNA]</scope>
    <source>
        <strain evidence="1">NCTC12965</strain>
    </source>
</reference>
<evidence type="ECO:0000313" key="1">
    <source>
        <dbReference type="EMBL" id="VTR21774.1"/>
    </source>
</evidence>
<protein>
    <submittedName>
        <fullName evidence="1">Uncharacterized protein</fullName>
    </submittedName>
</protein>
<sequence>MAQALLKLAPTDYPGQQPIPLRKVLAVKGWVRLINLSNASSTTSILICTPGSLWR</sequence>
<dbReference type="AlphaFoldDB" id="A0A4U9TZ40"/>
<gene>
    <name evidence="1" type="ORF">NCTC12965_01357</name>
</gene>
<accession>A0A4U9TZ40</accession>